<protein>
    <submittedName>
        <fullName evidence="6">Uncharacterized protein LOC110976288</fullName>
    </submittedName>
</protein>
<organism evidence="5 6">
    <name type="scientific">Acanthaster planci</name>
    <name type="common">Crown-of-thorns starfish</name>
    <dbReference type="NCBI Taxonomy" id="133434"/>
    <lineage>
        <taxon>Eukaryota</taxon>
        <taxon>Metazoa</taxon>
        <taxon>Echinodermata</taxon>
        <taxon>Eleutherozoa</taxon>
        <taxon>Asterozoa</taxon>
        <taxon>Asteroidea</taxon>
        <taxon>Valvatacea</taxon>
        <taxon>Valvatida</taxon>
        <taxon>Acanthasteridae</taxon>
        <taxon>Acanthaster</taxon>
    </lineage>
</organism>
<evidence type="ECO:0000256" key="2">
    <source>
        <dbReference type="ARBA" id="ARBA00022771"/>
    </source>
</evidence>
<dbReference type="InterPro" id="IPR019787">
    <property type="entry name" value="Znf_PHD-finger"/>
</dbReference>
<dbReference type="GeneID" id="110976288"/>
<evidence type="ECO:0000256" key="1">
    <source>
        <dbReference type="ARBA" id="ARBA00022723"/>
    </source>
</evidence>
<keyword evidence="1" id="KW-0479">Metal-binding</keyword>
<dbReference type="GO" id="GO:0008270">
    <property type="term" value="F:zinc ion binding"/>
    <property type="evidence" value="ECO:0007669"/>
    <property type="project" value="UniProtKB-KW"/>
</dbReference>
<evidence type="ECO:0000256" key="3">
    <source>
        <dbReference type="ARBA" id="ARBA00022833"/>
    </source>
</evidence>
<dbReference type="Pfam" id="PF00628">
    <property type="entry name" value="PHD"/>
    <property type="match status" value="1"/>
</dbReference>
<proteinExistence type="predicted"/>
<keyword evidence="5" id="KW-1185">Reference proteome</keyword>
<gene>
    <name evidence="6" type="primary">LOC110976288</name>
</gene>
<dbReference type="PANTHER" id="PTHR23244">
    <property type="entry name" value="KELCH REPEAT DOMAIN"/>
    <property type="match status" value="1"/>
</dbReference>
<reference evidence="6" key="1">
    <citation type="submission" date="2025-08" db="UniProtKB">
        <authorList>
            <consortium name="RefSeq"/>
        </authorList>
    </citation>
    <scope>IDENTIFICATION</scope>
</reference>
<keyword evidence="3" id="KW-0862">Zinc</keyword>
<dbReference type="Gene3D" id="2.120.10.80">
    <property type="entry name" value="Kelch-type beta propeller"/>
    <property type="match status" value="1"/>
</dbReference>
<dbReference type="OrthoDB" id="10041060at2759"/>
<dbReference type="InterPro" id="IPR001965">
    <property type="entry name" value="Znf_PHD"/>
</dbReference>
<dbReference type="InterPro" id="IPR011011">
    <property type="entry name" value="Znf_FYVE_PHD"/>
</dbReference>
<dbReference type="SUPFAM" id="SSF117281">
    <property type="entry name" value="Kelch motif"/>
    <property type="match status" value="1"/>
</dbReference>
<dbReference type="InterPro" id="IPR013083">
    <property type="entry name" value="Znf_RING/FYVE/PHD"/>
</dbReference>
<name>A0A8B7XYJ8_ACAPL</name>
<dbReference type="Gene3D" id="3.30.40.10">
    <property type="entry name" value="Zinc/RING finger domain, C3HC4 (zinc finger)"/>
    <property type="match status" value="1"/>
</dbReference>
<dbReference type="InterPro" id="IPR015915">
    <property type="entry name" value="Kelch-typ_b-propeller"/>
</dbReference>
<dbReference type="Proteomes" id="UP000694845">
    <property type="component" value="Unplaced"/>
</dbReference>
<sequence length="325" mass="36347">MYIRMYKSLYQSIYTNMSRIISVLFLFYVGKTKMNSDALFLPGRTGHTLTKLPGSNKALLFGGICMGKSKDHFASRFCKSCKDGRFYILNTDTYEWQYLKVPLITARTYHSTSVLESDSNLTVAVIGGVVFEETLPSHREALNEIVLLTMDKELSNCTLQEISLACTTPNTPDVFLSSHATIVHNNSIIVVGGIQTHTRQISDKAPTPLPTAYRISLSSKDYDAFQKTTSAAAIFGTYGHSLHKLKCENTLLVVGGSSRQISVLTDRSFEPEPCEFVPCTIASSPMFKDPTWIQCDKCKKWYHTHCIELATVPEGHYFCLGCKKQ</sequence>
<evidence type="ECO:0000313" key="6">
    <source>
        <dbReference type="RefSeq" id="XP_022085110.1"/>
    </source>
</evidence>
<dbReference type="SMART" id="SM00249">
    <property type="entry name" value="PHD"/>
    <property type="match status" value="1"/>
</dbReference>
<feature type="domain" description="Zinc finger PHD-type" evidence="4">
    <location>
        <begin position="278"/>
        <end position="323"/>
    </location>
</feature>
<accession>A0A8B7XYJ8</accession>
<evidence type="ECO:0000259" key="4">
    <source>
        <dbReference type="SMART" id="SM00249"/>
    </source>
</evidence>
<keyword evidence="2" id="KW-0863">Zinc-finger</keyword>
<dbReference type="KEGG" id="aplc:110976288"/>
<dbReference type="SUPFAM" id="SSF57903">
    <property type="entry name" value="FYVE/PHD zinc finger"/>
    <property type="match status" value="1"/>
</dbReference>
<evidence type="ECO:0000313" key="5">
    <source>
        <dbReference type="Proteomes" id="UP000694845"/>
    </source>
</evidence>
<dbReference type="RefSeq" id="XP_022085110.1">
    <property type="nucleotide sequence ID" value="XM_022229418.1"/>
</dbReference>
<dbReference type="AlphaFoldDB" id="A0A8B7XYJ8"/>